<evidence type="ECO:0000313" key="8">
    <source>
        <dbReference type="EMBL" id="QDT66267.1"/>
    </source>
</evidence>
<sequence>MEVTAVDRITELKAEIEHALAAAVEDSPSCPPRLAEAIRYSLMAGGKRLRPTLTLLACEACGGSADDAMPAAVAVEMIHTYSLIHDDLPAMDDDDLRRGRPTNHKVFGEAMAILAGDALLTAAFEILAKNVRPGHIAAGCCADLAAAAGKCGMVGGQVADLEAETATDLDGNALESIHRRKTGALLTSAVVMGGRIANADAETLERLRVYGNSLGLAFQIADDLLDITGNADKMGKGVQKDSAHGKLTYPALYGIEASQAKAVALIEEARQAIAPLGEQGSSLDAIARFVVERDH</sequence>
<dbReference type="EC" id="2.5.1.10" evidence="8"/>
<keyword evidence="6" id="KW-0414">Isoprene biosynthesis</keyword>
<dbReference type="InterPro" id="IPR053378">
    <property type="entry name" value="Prenyl_diphosphate_synthase"/>
</dbReference>
<dbReference type="Proteomes" id="UP000319976">
    <property type="component" value="Chromosome"/>
</dbReference>
<dbReference type="RefSeq" id="WP_145265228.1">
    <property type="nucleotide sequence ID" value="NZ_CP036316.1"/>
</dbReference>
<keyword evidence="9" id="KW-1185">Reference proteome</keyword>
<evidence type="ECO:0000256" key="1">
    <source>
        <dbReference type="ARBA" id="ARBA00001946"/>
    </source>
</evidence>
<gene>
    <name evidence="8" type="ORF">V22_35320</name>
</gene>
<dbReference type="CDD" id="cd00685">
    <property type="entry name" value="Trans_IPPS_HT"/>
    <property type="match status" value="1"/>
</dbReference>
<keyword evidence="5" id="KW-0460">Magnesium</keyword>
<evidence type="ECO:0000256" key="4">
    <source>
        <dbReference type="ARBA" id="ARBA00022723"/>
    </source>
</evidence>
<dbReference type="InterPro" id="IPR000092">
    <property type="entry name" value="Polyprenyl_synt"/>
</dbReference>
<dbReference type="SFLD" id="SFLDG01017">
    <property type="entry name" value="Polyprenyl_Transferase_Like"/>
    <property type="match status" value="1"/>
</dbReference>
<dbReference type="SFLD" id="SFLDS00005">
    <property type="entry name" value="Isoprenoid_Synthase_Type_I"/>
    <property type="match status" value="1"/>
</dbReference>
<proteinExistence type="inferred from homology"/>
<dbReference type="Gene3D" id="1.10.600.10">
    <property type="entry name" value="Farnesyl Diphosphate Synthase"/>
    <property type="match status" value="1"/>
</dbReference>
<dbReference type="GO" id="GO:0016114">
    <property type="term" value="P:terpenoid biosynthetic process"/>
    <property type="evidence" value="ECO:0007669"/>
    <property type="project" value="UniProtKB-ARBA"/>
</dbReference>
<reference evidence="8 9" key="1">
    <citation type="submission" date="2019-02" db="EMBL/GenBank/DDBJ databases">
        <title>Deep-cultivation of Planctomycetes and their phenomic and genomic characterization uncovers novel biology.</title>
        <authorList>
            <person name="Wiegand S."/>
            <person name="Jogler M."/>
            <person name="Boedeker C."/>
            <person name="Pinto D."/>
            <person name="Vollmers J."/>
            <person name="Rivas-Marin E."/>
            <person name="Kohn T."/>
            <person name="Peeters S.H."/>
            <person name="Heuer A."/>
            <person name="Rast P."/>
            <person name="Oberbeckmann S."/>
            <person name="Bunk B."/>
            <person name="Jeske O."/>
            <person name="Meyerdierks A."/>
            <person name="Storesund J.E."/>
            <person name="Kallscheuer N."/>
            <person name="Luecker S."/>
            <person name="Lage O.M."/>
            <person name="Pohl T."/>
            <person name="Merkel B.J."/>
            <person name="Hornburger P."/>
            <person name="Mueller R.-W."/>
            <person name="Bruemmer F."/>
            <person name="Labrenz M."/>
            <person name="Spormann A.M."/>
            <person name="Op den Camp H."/>
            <person name="Overmann J."/>
            <person name="Amann R."/>
            <person name="Jetten M.S.M."/>
            <person name="Mascher T."/>
            <person name="Medema M.H."/>
            <person name="Devos D.P."/>
            <person name="Kaster A.-K."/>
            <person name="Ovreas L."/>
            <person name="Rohde M."/>
            <person name="Galperin M.Y."/>
            <person name="Jogler C."/>
        </authorList>
    </citation>
    <scope>NUCLEOTIDE SEQUENCE [LARGE SCALE GENOMIC DNA]</scope>
    <source>
        <strain evidence="8 9">V22</strain>
    </source>
</reference>
<dbReference type="GO" id="GO:0005737">
    <property type="term" value="C:cytoplasm"/>
    <property type="evidence" value="ECO:0007669"/>
    <property type="project" value="UniProtKB-ARBA"/>
</dbReference>
<dbReference type="SUPFAM" id="SSF48576">
    <property type="entry name" value="Terpenoid synthases"/>
    <property type="match status" value="1"/>
</dbReference>
<dbReference type="InterPro" id="IPR033749">
    <property type="entry name" value="Polyprenyl_synt_CS"/>
</dbReference>
<dbReference type="PANTHER" id="PTHR43281">
    <property type="entry name" value="FARNESYL DIPHOSPHATE SYNTHASE"/>
    <property type="match status" value="1"/>
</dbReference>
<dbReference type="PROSITE" id="PS00723">
    <property type="entry name" value="POLYPRENYL_SYNTHASE_1"/>
    <property type="match status" value="1"/>
</dbReference>
<dbReference type="GO" id="GO:0046872">
    <property type="term" value="F:metal ion binding"/>
    <property type="evidence" value="ECO:0007669"/>
    <property type="project" value="UniProtKB-KW"/>
</dbReference>
<comment type="cofactor">
    <cofactor evidence="1">
        <name>Mg(2+)</name>
        <dbReference type="ChEBI" id="CHEBI:18420"/>
    </cofactor>
</comment>
<evidence type="ECO:0000256" key="5">
    <source>
        <dbReference type="ARBA" id="ARBA00022842"/>
    </source>
</evidence>
<dbReference type="FunFam" id="1.10.600.10:FF:000001">
    <property type="entry name" value="Geranylgeranyl diphosphate synthase"/>
    <property type="match status" value="1"/>
</dbReference>
<comment type="similarity">
    <text evidence="2 7">Belongs to the FPP/GGPP synthase family.</text>
</comment>
<dbReference type="AlphaFoldDB" id="A0A517TD17"/>
<dbReference type="Pfam" id="PF00348">
    <property type="entry name" value="polyprenyl_synt"/>
    <property type="match status" value="1"/>
</dbReference>
<accession>A0A517TD17</accession>
<dbReference type="PROSITE" id="PS00444">
    <property type="entry name" value="POLYPRENYL_SYNTHASE_2"/>
    <property type="match status" value="1"/>
</dbReference>
<evidence type="ECO:0000256" key="7">
    <source>
        <dbReference type="RuleBase" id="RU004466"/>
    </source>
</evidence>
<organism evidence="8 9">
    <name type="scientific">Calycomorphotria hydatis</name>
    <dbReference type="NCBI Taxonomy" id="2528027"/>
    <lineage>
        <taxon>Bacteria</taxon>
        <taxon>Pseudomonadati</taxon>
        <taxon>Planctomycetota</taxon>
        <taxon>Planctomycetia</taxon>
        <taxon>Planctomycetales</taxon>
        <taxon>Planctomycetaceae</taxon>
        <taxon>Calycomorphotria</taxon>
    </lineage>
</organism>
<keyword evidence="4" id="KW-0479">Metal-binding</keyword>
<dbReference type="KEGG" id="chya:V22_35320"/>
<keyword evidence="3 7" id="KW-0808">Transferase</keyword>
<dbReference type="EMBL" id="CP036316">
    <property type="protein sequence ID" value="QDT66267.1"/>
    <property type="molecule type" value="Genomic_DNA"/>
</dbReference>
<dbReference type="PANTHER" id="PTHR43281:SF1">
    <property type="entry name" value="FARNESYL DIPHOSPHATE SYNTHASE"/>
    <property type="match status" value="1"/>
</dbReference>
<name>A0A517TD17_9PLAN</name>
<dbReference type="NCBIfam" id="NF045485">
    <property type="entry name" value="FPPsyn"/>
    <property type="match status" value="1"/>
</dbReference>
<dbReference type="InterPro" id="IPR008949">
    <property type="entry name" value="Isoprenoid_synthase_dom_sf"/>
</dbReference>
<evidence type="ECO:0000256" key="3">
    <source>
        <dbReference type="ARBA" id="ARBA00022679"/>
    </source>
</evidence>
<dbReference type="OrthoDB" id="9805316at2"/>
<protein>
    <submittedName>
        <fullName evidence="8">Farnesyl diphosphate synthase</fullName>
        <ecNumber evidence="8">2.5.1.10</ecNumber>
    </submittedName>
</protein>
<evidence type="ECO:0000256" key="2">
    <source>
        <dbReference type="ARBA" id="ARBA00006706"/>
    </source>
</evidence>
<evidence type="ECO:0000313" key="9">
    <source>
        <dbReference type="Proteomes" id="UP000319976"/>
    </source>
</evidence>
<evidence type="ECO:0000256" key="6">
    <source>
        <dbReference type="ARBA" id="ARBA00023229"/>
    </source>
</evidence>
<dbReference type="GO" id="GO:0004337">
    <property type="term" value="F:(2E,6E)-farnesyl diphosphate synthase activity"/>
    <property type="evidence" value="ECO:0007669"/>
    <property type="project" value="UniProtKB-EC"/>
</dbReference>